<dbReference type="Proteomes" id="UP001596056">
    <property type="component" value="Unassembled WGS sequence"/>
</dbReference>
<reference evidence="3" key="1">
    <citation type="journal article" date="2019" name="Int. J. Syst. Evol. Microbiol.">
        <title>The Global Catalogue of Microorganisms (GCM) 10K type strain sequencing project: providing services to taxonomists for standard genome sequencing and annotation.</title>
        <authorList>
            <consortium name="The Broad Institute Genomics Platform"/>
            <consortium name="The Broad Institute Genome Sequencing Center for Infectious Disease"/>
            <person name="Wu L."/>
            <person name="Ma J."/>
        </authorList>
    </citation>
    <scope>NUCLEOTIDE SEQUENCE [LARGE SCALE GENOMIC DNA]</scope>
    <source>
        <strain evidence="3">KACC 11588</strain>
    </source>
</reference>
<sequence>MEQSLSPSRPARLAVALGLPDLSAAERRGLSRRLARVEEALAVLGRARVDLVPGAEIVIRTGLVLPGGGEPSVAVAPEPEALPQPNPKITPNPQPAPAPDPQPAPVVVLVVRRPELEAASHPDPSPEPEVLPMPVLAPAPAPLPVVVARPAAPAPARAAAVAPVVAAVMAELRATRVADKPVLRERHHAHAGFDRPAPAAPTRVGADRDAVARHLDQLDHRAPWTPALDLQLVEGLLGGRREAVLAELAAAGVRREVALARWERLSAPIKAEVRQVVDGRCRMRLACTVEGQGWLVAELRARAGVA</sequence>
<dbReference type="EMBL" id="JBHSNA010000015">
    <property type="protein sequence ID" value="MFC5567499.1"/>
    <property type="molecule type" value="Genomic_DNA"/>
</dbReference>
<feature type="region of interest" description="Disordered" evidence="1">
    <location>
        <begin position="74"/>
        <end position="101"/>
    </location>
</feature>
<evidence type="ECO:0000313" key="2">
    <source>
        <dbReference type="EMBL" id="MFC5567499.1"/>
    </source>
</evidence>
<accession>A0ABW0SFS3</accession>
<feature type="compositionally biased region" description="Pro residues" evidence="1">
    <location>
        <begin position="80"/>
        <end position="101"/>
    </location>
</feature>
<protein>
    <submittedName>
        <fullName evidence="2">Uncharacterized protein</fullName>
    </submittedName>
</protein>
<keyword evidence="3" id="KW-1185">Reference proteome</keyword>
<name>A0ABW0SFS3_9RHOB</name>
<evidence type="ECO:0000313" key="3">
    <source>
        <dbReference type="Proteomes" id="UP001596056"/>
    </source>
</evidence>
<organism evidence="2 3">
    <name type="scientific">Rubellimicrobium aerolatum</name>
    <dbReference type="NCBI Taxonomy" id="490979"/>
    <lineage>
        <taxon>Bacteria</taxon>
        <taxon>Pseudomonadati</taxon>
        <taxon>Pseudomonadota</taxon>
        <taxon>Alphaproteobacteria</taxon>
        <taxon>Rhodobacterales</taxon>
        <taxon>Roseobacteraceae</taxon>
        <taxon>Rubellimicrobium</taxon>
    </lineage>
</organism>
<comment type="caution">
    <text evidence="2">The sequence shown here is derived from an EMBL/GenBank/DDBJ whole genome shotgun (WGS) entry which is preliminary data.</text>
</comment>
<gene>
    <name evidence="2" type="ORF">ACFPOC_13885</name>
</gene>
<evidence type="ECO:0000256" key="1">
    <source>
        <dbReference type="SAM" id="MobiDB-lite"/>
    </source>
</evidence>
<proteinExistence type="predicted"/>
<dbReference type="RefSeq" id="WP_209841044.1">
    <property type="nucleotide sequence ID" value="NZ_JAGGJP010000009.1"/>
</dbReference>